<dbReference type="Proteomes" id="UP000277773">
    <property type="component" value="Unassembled WGS sequence"/>
</dbReference>
<evidence type="ECO:0000313" key="3">
    <source>
        <dbReference type="Proteomes" id="UP000277773"/>
    </source>
</evidence>
<feature type="transmembrane region" description="Helical" evidence="1">
    <location>
        <begin position="6"/>
        <end position="38"/>
    </location>
</feature>
<sequence length="68" mass="7915">MEEIFVTFIMLVIYAPFFPLFLISVGGLSLLVCVELAYRNLQRYKEIKKSFLFDSTFTNKSLSNIIEL</sequence>
<gene>
    <name evidence="2" type="ORF">D8786_05200</name>
</gene>
<keyword evidence="1" id="KW-1133">Transmembrane helix</keyword>
<reference evidence="2 3" key="1">
    <citation type="submission" date="2018-11" db="EMBL/GenBank/DDBJ databases">
        <title>Species Designations Belie Phenotypic and Genotypic Heterogeneity in Oral Streptococci.</title>
        <authorList>
            <person name="Velsko I."/>
        </authorList>
    </citation>
    <scope>NUCLEOTIDE SEQUENCE [LARGE SCALE GENOMIC DNA]</scope>
    <source>
        <strain evidence="2 3">BCC08</strain>
    </source>
</reference>
<evidence type="ECO:0000313" key="2">
    <source>
        <dbReference type="EMBL" id="RSJ97987.1"/>
    </source>
</evidence>
<keyword evidence="1" id="KW-0472">Membrane</keyword>
<name>A0A3R9TD78_STRMT</name>
<proteinExistence type="predicted"/>
<comment type="caution">
    <text evidence="2">The sequence shown here is derived from an EMBL/GenBank/DDBJ whole genome shotgun (WGS) entry which is preliminary data.</text>
</comment>
<dbReference type="AlphaFoldDB" id="A0A3R9TD78"/>
<keyword evidence="1" id="KW-0812">Transmembrane</keyword>
<protein>
    <submittedName>
        <fullName evidence="2">Uncharacterized protein</fullName>
    </submittedName>
</protein>
<evidence type="ECO:0000256" key="1">
    <source>
        <dbReference type="SAM" id="Phobius"/>
    </source>
</evidence>
<accession>A0A3R9TD78</accession>
<organism evidence="2 3">
    <name type="scientific">Streptococcus mitis</name>
    <dbReference type="NCBI Taxonomy" id="28037"/>
    <lineage>
        <taxon>Bacteria</taxon>
        <taxon>Bacillati</taxon>
        <taxon>Bacillota</taxon>
        <taxon>Bacilli</taxon>
        <taxon>Lactobacillales</taxon>
        <taxon>Streptococcaceae</taxon>
        <taxon>Streptococcus</taxon>
        <taxon>Streptococcus mitis group</taxon>
    </lineage>
</organism>
<dbReference type="EMBL" id="RJPY01000005">
    <property type="protein sequence ID" value="RSJ97987.1"/>
    <property type="molecule type" value="Genomic_DNA"/>
</dbReference>